<organism evidence="4 5">
    <name type="scientific">Aspergillus aculeatus (strain ATCC 16872 / CBS 172.66 / WB 5094)</name>
    <dbReference type="NCBI Taxonomy" id="690307"/>
    <lineage>
        <taxon>Eukaryota</taxon>
        <taxon>Fungi</taxon>
        <taxon>Dikarya</taxon>
        <taxon>Ascomycota</taxon>
        <taxon>Pezizomycotina</taxon>
        <taxon>Eurotiomycetes</taxon>
        <taxon>Eurotiomycetidae</taxon>
        <taxon>Eurotiales</taxon>
        <taxon>Aspergillaceae</taxon>
        <taxon>Aspergillus</taxon>
        <taxon>Aspergillus subgen. Circumdati</taxon>
    </lineage>
</organism>
<name>A0A1L9WTH8_ASPA1</name>
<keyword evidence="2" id="KW-0732">Signal</keyword>
<dbReference type="Proteomes" id="UP000184546">
    <property type="component" value="Unassembled WGS sequence"/>
</dbReference>
<proteinExistence type="predicted"/>
<dbReference type="EMBL" id="KV878978">
    <property type="protein sequence ID" value="OJJ99463.1"/>
    <property type="molecule type" value="Genomic_DNA"/>
</dbReference>
<dbReference type="GeneID" id="30972319"/>
<feature type="compositionally biased region" description="Low complexity" evidence="1">
    <location>
        <begin position="365"/>
        <end position="385"/>
    </location>
</feature>
<keyword evidence="5" id="KW-1185">Reference proteome</keyword>
<feature type="chain" id="PRO_5012996382" description="Alpha/beta hydrolase fold-3 domain-containing protein" evidence="2">
    <location>
        <begin position="20"/>
        <end position="539"/>
    </location>
</feature>
<dbReference type="SUPFAM" id="SSF53474">
    <property type="entry name" value="alpha/beta-Hydrolases"/>
    <property type="match status" value="1"/>
</dbReference>
<accession>A0A1L9WTH8</accession>
<evidence type="ECO:0000259" key="3">
    <source>
        <dbReference type="Pfam" id="PF07859"/>
    </source>
</evidence>
<sequence length="539" mass="57259">MKPLTTLVLFFSFFGLLAAAPTDLAHFIDAATHFPFVDIPDQFPAMCSGTGSGYCNLGIASYMPSSGTKIRQAFVYDRYCRGLGARPFDTDAGKWSVYSLLPYTVELSITGGGRIPDGSFMYAGRKTDLGKMYCRRLQHLSLVNPRLKPFHHLQAPYKTFQDNNNTPQKIQTDILIPKTIPDPTNPNLKPLPLIVYFHGGGLICGSSLHLDWFPTYLLELAQTTPAVLITPNYRLLPEATIHEVFSDVLDFWHWVHSPAPVAALLAAVPSPQNASGPVTIDLARVLVAGGSAGGYLGLCLALRFPEQIGGVVVGYPAFLGVSSPAVASAAAAAAAAAGGAVSSSMRGEDEEGKSGLSNGDGDGVSPTPTATATAAPSPSPTTQPQTEEDLQEMHHLLNTALALAAQNRSPVRTFTTPPDRLDLMDAAMRTGRIAELFARGVDPAAHDPDRTLRYPMERLDDPVRIPRGGIAILHGREDEVVSVEDSVRFVGKAKEVLGSEGLAGKVVVTVREGGHGFDTPVGLGEGWLGESLRGVVGGG</sequence>
<dbReference type="Pfam" id="PF07859">
    <property type="entry name" value="Abhydrolase_3"/>
    <property type="match status" value="1"/>
</dbReference>
<feature type="region of interest" description="Disordered" evidence="1">
    <location>
        <begin position="339"/>
        <end position="388"/>
    </location>
</feature>
<dbReference type="AlphaFoldDB" id="A0A1L9WTH8"/>
<dbReference type="OMA" id="FWIWLHS"/>
<evidence type="ECO:0000313" key="5">
    <source>
        <dbReference type="Proteomes" id="UP000184546"/>
    </source>
</evidence>
<gene>
    <name evidence="4" type="ORF">ASPACDRAFT_1889025</name>
</gene>
<dbReference type="PANTHER" id="PTHR23024:SF339">
    <property type="entry name" value="ALPHA_BETA HYDROLASE FOLD-3 DOMAIN-CONTAINING PROTEIN"/>
    <property type="match status" value="1"/>
</dbReference>
<dbReference type="VEuPathDB" id="FungiDB:ASPACDRAFT_1889025"/>
<evidence type="ECO:0000313" key="4">
    <source>
        <dbReference type="EMBL" id="OJJ99463.1"/>
    </source>
</evidence>
<evidence type="ECO:0000256" key="2">
    <source>
        <dbReference type="SAM" id="SignalP"/>
    </source>
</evidence>
<dbReference type="InterPro" id="IPR050466">
    <property type="entry name" value="Carboxylest/Gibb_receptor"/>
</dbReference>
<feature type="domain" description="Alpha/beta hydrolase fold-3" evidence="3">
    <location>
        <begin position="194"/>
        <end position="320"/>
    </location>
</feature>
<reference evidence="5" key="1">
    <citation type="journal article" date="2017" name="Genome Biol.">
        <title>Comparative genomics reveals high biological diversity and specific adaptations in the industrially and medically important fungal genus Aspergillus.</title>
        <authorList>
            <person name="de Vries R.P."/>
            <person name="Riley R."/>
            <person name="Wiebenga A."/>
            <person name="Aguilar-Osorio G."/>
            <person name="Amillis S."/>
            <person name="Uchima C.A."/>
            <person name="Anderluh G."/>
            <person name="Asadollahi M."/>
            <person name="Askin M."/>
            <person name="Barry K."/>
            <person name="Battaglia E."/>
            <person name="Bayram O."/>
            <person name="Benocci T."/>
            <person name="Braus-Stromeyer S.A."/>
            <person name="Caldana C."/>
            <person name="Canovas D."/>
            <person name="Cerqueira G.C."/>
            <person name="Chen F."/>
            <person name="Chen W."/>
            <person name="Choi C."/>
            <person name="Clum A."/>
            <person name="Dos Santos R.A."/>
            <person name="Damasio A.R."/>
            <person name="Diallinas G."/>
            <person name="Emri T."/>
            <person name="Fekete E."/>
            <person name="Flipphi M."/>
            <person name="Freyberg S."/>
            <person name="Gallo A."/>
            <person name="Gournas C."/>
            <person name="Habgood R."/>
            <person name="Hainaut M."/>
            <person name="Harispe M.L."/>
            <person name="Henrissat B."/>
            <person name="Hilden K.S."/>
            <person name="Hope R."/>
            <person name="Hossain A."/>
            <person name="Karabika E."/>
            <person name="Karaffa L."/>
            <person name="Karanyi Z."/>
            <person name="Krasevec N."/>
            <person name="Kuo A."/>
            <person name="Kusch H."/>
            <person name="LaButti K."/>
            <person name="Lagendijk E.L."/>
            <person name="Lapidus A."/>
            <person name="Levasseur A."/>
            <person name="Lindquist E."/>
            <person name="Lipzen A."/>
            <person name="Logrieco A.F."/>
            <person name="MacCabe A."/>
            <person name="Maekelae M.R."/>
            <person name="Malavazi I."/>
            <person name="Melin P."/>
            <person name="Meyer V."/>
            <person name="Mielnichuk N."/>
            <person name="Miskei M."/>
            <person name="Molnar A.P."/>
            <person name="Mule G."/>
            <person name="Ngan C.Y."/>
            <person name="Orejas M."/>
            <person name="Orosz E."/>
            <person name="Ouedraogo J.P."/>
            <person name="Overkamp K.M."/>
            <person name="Park H.-S."/>
            <person name="Perrone G."/>
            <person name="Piumi F."/>
            <person name="Punt P.J."/>
            <person name="Ram A.F."/>
            <person name="Ramon A."/>
            <person name="Rauscher S."/>
            <person name="Record E."/>
            <person name="Riano-Pachon D.M."/>
            <person name="Robert V."/>
            <person name="Roehrig J."/>
            <person name="Ruller R."/>
            <person name="Salamov A."/>
            <person name="Salih N.S."/>
            <person name="Samson R.A."/>
            <person name="Sandor E."/>
            <person name="Sanguinetti M."/>
            <person name="Schuetze T."/>
            <person name="Sepcic K."/>
            <person name="Shelest E."/>
            <person name="Sherlock G."/>
            <person name="Sophianopoulou V."/>
            <person name="Squina F.M."/>
            <person name="Sun H."/>
            <person name="Susca A."/>
            <person name="Todd R.B."/>
            <person name="Tsang A."/>
            <person name="Unkles S.E."/>
            <person name="van de Wiele N."/>
            <person name="van Rossen-Uffink D."/>
            <person name="Oliveira J.V."/>
            <person name="Vesth T.C."/>
            <person name="Visser J."/>
            <person name="Yu J.-H."/>
            <person name="Zhou M."/>
            <person name="Andersen M.R."/>
            <person name="Archer D.B."/>
            <person name="Baker S.E."/>
            <person name="Benoit I."/>
            <person name="Brakhage A.A."/>
            <person name="Braus G.H."/>
            <person name="Fischer R."/>
            <person name="Frisvad J.C."/>
            <person name="Goldman G.H."/>
            <person name="Houbraken J."/>
            <person name="Oakley B."/>
            <person name="Pocsi I."/>
            <person name="Scazzocchio C."/>
            <person name="Seiboth B."/>
            <person name="vanKuyk P.A."/>
            <person name="Wortman J."/>
            <person name="Dyer P.S."/>
            <person name="Grigoriev I.V."/>
        </authorList>
    </citation>
    <scope>NUCLEOTIDE SEQUENCE [LARGE SCALE GENOMIC DNA]</scope>
    <source>
        <strain evidence="5">ATCC 16872 / CBS 172.66 / WB 5094</strain>
    </source>
</reference>
<dbReference type="PANTHER" id="PTHR23024">
    <property type="entry name" value="ARYLACETAMIDE DEACETYLASE"/>
    <property type="match status" value="1"/>
</dbReference>
<evidence type="ECO:0000256" key="1">
    <source>
        <dbReference type="SAM" id="MobiDB-lite"/>
    </source>
</evidence>
<dbReference type="GO" id="GO:0016787">
    <property type="term" value="F:hydrolase activity"/>
    <property type="evidence" value="ECO:0007669"/>
    <property type="project" value="InterPro"/>
</dbReference>
<dbReference type="OrthoDB" id="4484384at2759"/>
<dbReference type="Gene3D" id="3.40.50.1820">
    <property type="entry name" value="alpha/beta hydrolase"/>
    <property type="match status" value="1"/>
</dbReference>
<protein>
    <recommendedName>
        <fullName evidence="3">Alpha/beta hydrolase fold-3 domain-containing protein</fullName>
    </recommendedName>
</protein>
<dbReference type="InterPro" id="IPR013094">
    <property type="entry name" value="AB_hydrolase_3"/>
</dbReference>
<dbReference type="InterPro" id="IPR029058">
    <property type="entry name" value="AB_hydrolase_fold"/>
</dbReference>
<dbReference type="STRING" id="690307.A0A1L9WTH8"/>
<dbReference type="RefSeq" id="XP_020055803.1">
    <property type="nucleotide sequence ID" value="XM_020198505.1"/>
</dbReference>
<feature type="signal peptide" evidence="2">
    <location>
        <begin position="1"/>
        <end position="19"/>
    </location>
</feature>